<dbReference type="InterPro" id="IPR029058">
    <property type="entry name" value="AB_hydrolase_fold"/>
</dbReference>
<dbReference type="PANTHER" id="PTHR43903">
    <property type="entry name" value="NEUROLIGIN"/>
    <property type="match status" value="1"/>
</dbReference>
<evidence type="ECO:0000256" key="2">
    <source>
        <dbReference type="ARBA" id="ARBA00022729"/>
    </source>
</evidence>
<dbReference type="OMA" id="SHYRAHE"/>
<feature type="region of interest" description="Disordered" evidence="4">
    <location>
        <begin position="571"/>
        <end position="594"/>
    </location>
</feature>
<gene>
    <name evidence="8" type="ORF">TCAL_04351</name>
</gene>
<dbReference type="EMBL" id="VCGU01000011">
    <property type="protein sequence ID" value="TRY67456.1"/>
    <property type="molecule type" value="Genomic_DNA"/>
</dbReference>
<feature type="region of interest" description="Disordered" evidence="4">
    <location>
        <begin position="711"/>
        <end position="755"/>
    </location>
</feature>
<dbReference type="Gene3D" id="3.40.50.1820">
    <property type="entry name" value="alpha/beta hydrolase"/>
    <property type="match status" value="1"/>
</dbReference>
<keyword evidence="9" id="KW-1185">Reference proteome</keyword>
<keyword evidence="3" id="KW-0325">Glycoprotein</keyword>
<keyword evidence="2 6" id="KW-0732">Signal</keyword>
<accession>A0A553NPV1</accession>
<comment type="caution">
    <text evidence="8">The sequence shown here is derived from an EMBL/GenBank/DDBJ whole genome shotgun (WGS) entry which is preliminary data.</text>
</comment>
<dbReference type="SUPFAM" id="SSF53474">
    <property type="entry name" value="alpha/beta-Hydrolases"/>
    <property type="match status" value="1"/>
</dbReference>
<dbReference type="STRING" id="6832.A0A553NPV1"/>
<evidence type="ECO:0000313" key="8">
    <source>
        <dbReference type="EMBL" id="TRY67456.1"/>
    </source>
</evidence>
<evidence type="ECO:0000259" key="7">
    <source>
        <dbReference type="Pfam" id="PF00135"/>
    </source>
</evidence>
<evidence type="ECO:0000256" key="6">
    <source>
        <dbReference type="SAM" id="SignalP"/>
    </source>
</evidence>
<evidence type="ECO:0000313" key="9">
    <source>
        <dbReference type="Proteomes" id="UP000318571"/>
    </source>
</evidence>
<keyword evidence="5" id="KW-0812">Transmembrane</keyword>
<dbReference type="Pfam" id="PF00135">
    <property type="entry name" value="COesterase"/>
    <property type="match status" value="1"/>
</dbReference>
<feature type="signal peptide" evidence="6">
    <location>
        <begin position="1"/>
        <end position="18"/>
    </location>
</feature>
<evidence type="ECO:0000256" key="3">
    <source>
        <dbReference type="ARBA" id="ARBA00023180"/>
    </source>
</evidence>
<evidence type="ECO:0000256" key="1">
    <source>
        <dbReference type="ARBA" id="ARBA00005964"/>
    </source>
</evidence>
<feature type="chain" id="PRO_5021820201" description="Carboxylesterase type B domain-containing protein" evidence="6">
    <location>
        <begin position="19"/>
        <end position="890"/>
    </location>
</feature>
<protein>
    <recommendedName>
        <fullName evidence="7">Carboxylesterase type B domain-containing protein</fullName>
    </recommendedName>
</protein>
<evidence type="ECO:0000256" key="4">
    <source>
        <dbReference type="SAM" id="MobiDB-lite"/>
    </source>
</evidence>
<dbReference type="InterPro" id="IPR051093">
    <property type="entry name" value="Neuroligin/BSAL"/>
</dbReference>
<evidence type="ECO:0000256" key="5">
    <source>
        <dbReference type="SAM" id="Phobius"/>
    </source>
</evidence>
<dbReference type="InterPro" id="IPR019819">
    <property type="entry name" value="Carboxylesterase_B_CS"/>
</dbReference>
<feature type="domain" description="Carboxylesterase type B" evidence="7">
    <location>
        <begin position="19"/>
        <end position="546"/>
    </location>
</feature>
<dbReference type="AlphaFoldDB" id="A0A553NPV1"/>
<keyword evidence="5" id="KW-0472">Membrane</keyword>
<proteinExistence type="inferred from homology"/>
<dbReference type="PROSITE" id="PS00941">
    <property type="entry name" value="CARBOXYLESTERASE_B_2"/>
    <property type="match status" value="1"/>
</dbReference>
<name>A0A553NPV1_TIGCA</name>
<sequence>MLLILGVVLSIVISTVHATRVTIQQGSIEGDLVSLSHLSLPNVNVYRGIPFARPPVGSKRFVPPVSPVGWSGTRKAVQFQPVCPQVIPDLRNETAALLYMTKGNLAKLRSIFPMLTNQSEDCLYLNVYTPEIQVARLLPVMILIHGQSFEWGSGNVYDPSIFSSFGSVIVVTVNYRLGAFGFLQTGLNGNGVNNFGLLDILAAIEWVKKNIGAFGGDANAISILGHGTGATLLSLLMISPIVANRGLFHRTLLISGSPLSPMAFPRDPEGIARQLFEKSSCPYKIHDNSNNVDCMRKQSVNRILSIQVDFPLYTIPFGPISDGIIPPKPFDNLMREAFHNYDAIFGVVEEESSDMMTDAIVQYGMTEFEQREMLTQFFRNNFARQHTGEILKSILNEYTHYKASGQDPQEFGRMTREILSDAITVGPLLKMAKIHAESKRATYAYVFHRSRTSRRGDQVLGSLRGDDLDFMFGYPFLSREPLTEERQSDQSISQSFMTLIRTFVEGGIMSKSNGRFHREGYTKSGLSWPEFDIDEQQYLKIDSPIEIGTFYRYYKLTKLEEIASKFGKVLQSSRGSSSNPPGSPPSEKDEEKTDLEFRSFDSDPDIESGGMTMRTIIIIGFLLLILNVCFCAGVLYQKHRVRQRENNLQSQLRNISQSATFSGPNESMLYDKVEPHSGSNYAHLEMDQLHSSQYNILRRNQMRGDYYPTYNRHPHQRSDQPVWRSISDSEDDVRGLHGGSFRTSNSLRTVPRSGPDNLVIQSSESTEHVNAEEVQPKPRSFPKVLPDLPSVWRERRLIKRDSPQDPIIEMIPLEDYERLYPTIPPKDTGPARDNPGEHLAPVISNVNDSLAPGTLRRDRPVSSYREWCSQYSQSFLSKTLEGSVSPPGDE</sequence>
<dbReference type="InterPro" id="IPR002018">
    <property type="entry name" value="CarbesteraseB"/>
</dbReference>
<reference evidence="8 9" key="1">
    <citation type="journal article" date="2018" name="Nat. Ecol. Evol.">
        <title>Genomic signatures of mitonuclear coevolution across populations of Tigriopus californicus.</title>
        <authorList>
            <person name="Barreto F.S."/>
            <person name="Watson E.T."/>
            <person name="Lima T.G."/>
            <person name="Willett C.S."/>
            <person name="Edmands S."/>
            <person name="Li W."/>
            <person name="Burton R.S."/>
        </authorList>
    </citation>
    <scope>NUCLEOTIDE SEQUENCE [LARGE SCALE GENOMIC DNA]</scope>
    <source>
        <strain evidence="8 9">San Diego</strain>
    </source>
</reference>
<feature type="transmembrane region" description="Helical" evidence="5">
    <location>
        <begin position="616"/>
        <end position="636"/>
    </location>
</feature>
<dbReference type="Proteomes" id="UP000318571">
    <property type="component" value="Chromosome 4"/>
</dbReference>
<keyword evidence="5" id="KW-1133">Transmembrane helix</keyword>
<organism evidence="8 9">
    <name type="scientific">Tigriopus californicus</name>
    <name type="common">Marine copepod</name>
    <dbReference type="NCBI Taxonomy" id="6832"/>
    <lineage>
        <taxon>Eukaryota</taxon>
        <taxon>Metazoa</taxon>
        <taxon>Ecdysozoa</taxon>
        <taxon>Arthropoda</taxon>
        <taxon>Crustacea</taxon>
        <taxon>Multicrustacea</taxon>
        <taxon>Hexanauplia</taxon>
        <taxon>Copepoda</taxon>
        <taxon>Harpacticoida</taxon>
        <taxon>Harpacticidae</taxon>
        <taxon>Tigriopus</taxon>
    </lineage>
</organism>
<comment type="similarity">
    <text evidence="1">Belongs to the type-B carboxylesterase/lipase family.</text>
</comment>